<proteinExistence type="predicted"/>
<dbReference type="AlphaFoldDB" id="A0A2N5T4H9"/>
<gene>
    <name evidence="1" type="ORF">PCASD_22733</name>
</gene>
<dbReference type="EMBL" id="PGCI01000699">
    <property type="protein sequence ID" value="PLW20401.1"/>
    <property type="molecule type" value="Genomic_DNA"/>
</dbReference>
<evidence type="ECO:0000313" key="2">
    <source>
        <dbReference type="Proteomes" id="UP000235392"/>
    </source>
</evidence>
<reference evidence="1 2" key="1">
    <citation type="submission" date="2017-11" db="EMBL/GenBank/DDBJ databases">
        <title>De novo assembly and phasing of dikaryotic genomes from two isolates of Puccinia coronata f. sp. avenae, the causal agent of oat crown rust.</title>
        <authorList>
            <person name="Miller M.E."/>
            <person name="Zhang Y."/>
            <person name="Omidvar V."/>
            <person name="Sperschneider J."/>
            <person name="Schwessinger B."/>
            <person name="Raley C."/>
            <person name="Palmer J.M."/>
            <person name="Garnica D."/>
            <person name="Upadhyaya N."/>
            <person name="Rathjen J."/>
            <person name="Taylor J.M."/>
            <person name="Park R.F."/>
            <person name="Dodds P.N."/>
            <person name="Hirsch C.D."/>
            <person name="Kianian S.F."/>
            <person name="Figueroa M."/>
        </authorList>
    </citation>
    <scope>NUCLEOTIDE SEQUENCE [LARGE SCALE GENOMIC DNA]</scope>
    <source>
        <strain evidence="1">12SD80</strain>
    </source>
</reference>
<sequence>MSGVFREKRTNYRHCMAPIKDCLWALKHLEQLLRGAEGFRRINPGIVTAHPQDVEMLQEDSKHLVNSENSLQAEDFNTNTDFHQTNFNQSNTQEGLSLLDHTQNYHTFINQQNQEKKLQENWDEVLPSLLDCHSRTVDLVDLI</sequence>
<accession>A0A2N5T4H9</accession>
<comment type="caution">
    <text evidence="1">The sequence shown here is derived from an EMBL/GenBank/DDBJ whole genome shotgun (WGS) entry which is preliminary data.</text>
</comment>
<protein>
    <submittedName>
        <fullName evidence="1">Uncharacterized protein</fullName>
    </submittedName>
</protein>
<name>A0A2N5T4H9_9BASI</name>
<evidence type="ECO:0000313" key="1">
    <source>
        <dbReference type="EMBL" id="PLW20401.1"/>
    </source>
</evidence>
<dbReference type="Proteomes" id="UP000235392">
    <property type="component" value="Unassembled WGS sequence"/>
</dbReference>
<organism evidence="1 2">
    <name type="scientific">Puccinia coronata f. sp. avenae</name>
    <dbReference type="NCBI Taxonomy" id="200324"/>
    <lineage>
        <taxon>Eukaryota</taxon>
        <taxon>Fungi</taxon>
        <taxon>Dikarya</taxon>
        <taxon>Basidiomycota</taxon>
        <taxon>Pucciniomycotina</taxon>
        <taxon>Pucciniomycetes</taxon>
        <taxon>Pucciniales</taxon>
        <taxon>Pucciniaceae</taxon>
        <taxon>Puccinia</taxon>
    </lineage>
</organism>
<feature type="non-terminal residue" evidence="1">
    <location>
        <position position="143"/>
    </location>
</feature>